<evidence type="ECO:0000256" key="8">
    <source>
        <dbReference type="ARBA" id="ARBA00033408"/>
    </source>
</evidence>
<keyword evidence="4" id="KW-0547">Nucleotide-binding</keyword>
<dbReference type="SMART" id="SM00382">
    <property type="entry name" value="AAA"/>
    <property type="match status" value="1"/>
</dbReference>
<evidence type="ECO:0000256" key="10">
    <source>
        <dbReference type="SAM" id="Coils"/>
    </source>
</evidence>
<dbReference type="SUPFAM" id="SSF52540">
    <property type="entry name" value="P-loop containing nucleoside triphosphate hydrolases"/>
    <property type="match status" value="1"/>
</dbReference>
<keyword evidence="6" id="KW-0067">ATP-binding</keyword>
<comment type="caution">
    <text evidence="12">The sequence shown here is derived from an EMBL/GenBank/DDBJ whole genome shotgun (WGS) entry which is preliminary data.</text>
</comment>
<evidence type="ECO:0000259" key="11">
    <source>
        <dbReference type="SMART" id="SM00382"/>
    </source>
</evidence>
<keyword evidence="5 9" id="KW-0227">DNA damage</keyword>
<name>A0ABV5Z1F7_9STAP</name>
<dbReference type="RefSeq" id="WP_380569544.1">
    <property type="nucleotide sequence ID" value="NZ_JBHMAH010000004.1"/>
</dbReference>
<dbReference type="CDD" id="cd03241">
    <property type="entry name" value="ABC_RecN"/>
    <property type="match status" value="1"/>
</dbReference>
<reference evidence="12 13" key="1">
    <citation type="submission" date="2024-09" db="EMBL/GenBank/DDBJ databases">
        <authorList>
            <person name="Sun Q."/>
            <person name="Mori K."/>
        </authorList>
    </citation>
    <scope>NUCLEOTIDE SEQUENCE [LARGE SCALE GENOMIC DNA]</scope>
    <source>
        <strain evidence="12 13">JCM 12822</strain>
    </source>
</reference>
<dbReference type="NCBIfam" id="TIGR00634">
    <property type="entry name" value="recN"/>
    <property type="match status" value="1"/>
</dbReference>
<evidence type="ECO:0000256" key="1">
    <source>
        <dbReference type="ARBA" id="ARBA00003618"/>
    </source>
</evidence>
<accession>A0ABV5Z1F7</accession>
<dbReference type="InterPro" id="IPR003593">
    <property type="entry name" value="AAA+_ATPase"/>
</dbReference>
<evidence type="ECO:0000256" key="5">
    <source>
        <dbReference type="ARBA" id="ARBA00022763"/>
    </source>
</evidence>
<evidence type="ECO:0000313" key="13">
    <source>
        <dbReference type="Proteomes" id="UP001589740"/>
    </source>
</evidence>
<protein>
    <recommendedName>
        <fullName evidence="3 9">DNA repair protein RecN</fullName>
    </recommendedName>
    <alternativeName>
        <fullName evidence="8 9">Recombination protein N</fullName>
    </alternativeName>
</protein>
<evidence type="ECO:0000256" key="9">
    <source>
        <dbReference type="PIRNR" id="PIRNR003128"/>
    </source>
</evidence>
<evidence type="ECO:0000313" key="12">
    <source>
        <dbReference type="EMBL" id="MFB9859929.1"/>
    </source>
</evidence>
<feature type="domain" description="AAA+ ATPase" evidence="11">
    <location>
        <begin position="24"/>
        <end position="510"/>
    </location>
</feature>
<keyword evidence="7 9" id="KW-0234">DNA repair</keyword>
<evidence type="ECO:0000256" key="6">
    <source>
        <dbReference type="ARBA" id="ARBA00022840"/>
    </source>
</evidence>
<dbReference type="InterPro" id="IPR004604">
    <property type="entry name" value="DNA_recomb/repair_RecN"/>
</dbReference>
<evidence type="ECO:0000256" key="3">
    <source>
        <dbReference type="ARBA" id="ARBA00021315"/>
    </source>
</evidence>
<dbReference type="PANTHER" id="PTHR11059">
    <property type="entry name" value="DNA REPAIR PROTEIN RECN"/>
    <property type="match status" value="1"/>
</dbReference>
<dbReference type="InterPro" id="IPR003395">
    <property type="entry name" value="RecF/RecN/SMC_N"/>
</dbReference>
<evidence type="ECO:0000256" key="4">
    <source>
        <dbReference type="ARBA" id="ARBA00022741"/>
    </source>
</evidence>
<evidence type="ECO:0000256" key="7">
    <source>
        <dbReference type="ARBA" id="ARBA00023204"/>
    </source>
</evidence>
<sequence>MFILLIRLKIKNLAVLEDIELDFDSGLTIISGESGSGKSMIIEAIRYLYGKRASMEDIRYETKGAVIEGVFDLPSTGAVQHLLKENDIPEDELYIIRREIMQNRKSIIKINSRMVTLGALKEIMSEVISIHSQSSQSEALEYGQHILYLDRYIDLENRPSFKKYRQNHQKYKALEAKIKELEYKDKNRVQQLQMYRHQFDELEEMGLEEGEEDKLIEDIGYLDNYEKINSSLSLISNQLSAEYAPQTMLYDITNHIETLSNFDESYKEFNDILVESYHLLNELDSKVSSDLSALDYDEETLNFKQSRLSSINSLKRKYNMTVDELMDYQIKLERDIAELDNIAQSFEILQEDREKALKEMEHHAKDLHDYRVEQKHFLETRIKKELHDLDMPAADFEIGISEANFDERGYTAVEFLISTNAGEPLKSMNRIASGGEIARVMLALRTIFTEFDAQTLLILDEIDTGVSGQVATRMAQKMARLSKTRQVISISHLPQAAAMADHHLYITKETSDHRTSSHAKYLNQDEHAYEIARMLSGSDISAAALENAKTLIKAKNEETH</sequence>
<dbReference type="PIRSF" id="PIRSF003128">
    <property type="entry name" value="RecN"/>
    <property type="match status" value="1"/>
</dbReference>
<dbReference type="PANTHER" id="PTHR11059:SF0">
    <property type="entry name" value="DNA REPAIR PROTEIN RECN"/>
    <property type="match status" value="1"/>
</dbReference>
<evidence type="ECO:0000256" key="2">
    <source>
        <dbReference type="ARBA" id="ARBA00009441"/>
    </source>
</evidence>
<proteinExistence type="inferred from homology"/>
<dbReference type="Gene3D" id="3.40.50.300">
    <property type="entry name" value="P-loop containing nucleotide triphosphate hydrolases"/>
    <property type="match status" value="2"/>
</dbReference>
<dbReference type="Proteomes" id="UP001589740">
    <property type="component" value="Unassembled WGS sequence"/>
</dbReference>
<feature type="coiled-coil region" evidence="10">
    <location>
        <begin position="339"/>
        <end position="366"/>
    </location>
</feature>
<comment type="similarity">
    <text evidence="2 9">Belongs to the RecN family.</text>
</comment>
<keyword evidence="13" id="KW-1185">Reference proteome</keyword>
<comment type="function">
    <text evidence="1 9">May be involved in recombinational repair of damaged DNA.</text>
</comment>
<dbReference type="InterPro" id="IPR027417">
    <property type="entry name" value="P-loop_NTPase"/>
</dbReference>
<dbReference type="Pfam" id="PF02463">
    <property type="entry name" value="SMC_N"/>
    <property type="match status" value="1"/>
</dbReference>
<gene>
    <name evidence="12" type="primary">recN</name>
    <name evidence="12" type="ORF">ACFFLE_02245</name>
</gene>
<dbReference type="EMBL" id="JBHMAH010000004">
    <property type="protein sequence ID" value="MFB9859929.1"/>
    <property type="molecule type" value="Genomic_DNA"/>
</dbReference>
<organism evidence="12 13">
    <name type="scientific">Salinicoccus siamensis</name>
    <dbReference type="NCBI Taxonomy" id="381830"/>
    <lineage>
        <taxon>Bacteria</taxon>
        <taxon>Bacillati</taxon>
        <taxon>Bacillota</taxon>
        <taxon>Bacilli</taxon>
        <taxon>Bacillales</taxon>
        <taxon>Staphylococcaceae</taxon>
        <taxon>Salinicoccus</taxon>
    </lineage>
</organism>
<keyword evidence="10" id="KW-0175">Coiled coil</keyword>